<dbReference type="SMART" id="SM00368">
    <property type="entry name" value="LRR_RI"/>
    <property type="match status" value="5"/>
</dbReference>
<dbReference type="PANTHER" id="PTHR24114:SF50">
    <property type="entry name" value="RNI-LIKE PROTEIN"/>
    <property type="match status" value="1"/>
</dbReference>
<dbReference type="PANTHER" id="PTHR24114">
    <property type="entry name" value="LEUCINE RICH REPEAT FAMILY PROTEIN"/>
    <property type="match status" value="1"/>
</dbReference>
<dbReference type="InterPro" id="IPR032675">
    <property type="entry name" value="LRR_dom_sf"/>
</dbReference>
<evidence type="ECO:0000256" key="2">
    <source>
        <dbReference type="SAM" id="MobiDB-lite"/>
    </source>
</evidence>
<dbReference type="AlphaFoldDB" id="A0A2A3EPX5"/>
<dbReference type="Proteomes" id="UP000242457">
    <property type="component" value="Unassembled WGS sequence"/>
</dbReference>
<dbReference type="InterPro" id="IPR052394">
    <property type="entry name" value="LRR-containing"/>
</dbReference>
<accession>A0A2A3EPX5</accession>
<sequence>MDPLKKSENIIEPEDISNYYLDYEGWNKKEWEFLENEEEEKEEIKEELDIFEDFLVEFEDIAEEKIEEEELRKVIDIKKEKDVSEETLITSEEESIVSEELSVESSIHPCLKDIDISDSRLKLQNLYTMFPIPDDPGLVPAFWTIQERRPSYADDGIMKFFDLVKTFYMRPIQAMEDMLRTNKINLQYYGLDSRIIKPLSEALMKNPTVNTINLTGNWLSEDACYHLNELLLKNNIIHTLLLSGCKIGANGVAKLYDGIFTNETLKKLDLSDCNLRKEGIDYLVQAICNNESIETLLLNHNHLDESCSDALQKLVNCSKTIKHLELSWNSLYTTETWKKFIRGFEENETLLDLDLSWNALGKECISYLRRLLLRSLILKKLHLNGNRFTNDDVSVIARALSRNATLEELYIGDNPFKADGAFALVKAITPEKSSESQLRILDLTNIWANKNIIPELETIQNSKPWVDIRLGGIFSNYKIEGPDVKAILLKRANYEAMKPKKKRRRKNFGHFVLSLSDDLISKGKFLELVQNFQLNLSKSLLNELMIAFTGIKNTVDQGLLKSVYMKQYPNTKLPTEKPKKIKSKKRKIKKKEIKETNEEENL</sequence>
<feature type="coiled-coil region" evidence="1">
    <location>
        <begin position="34"/>
        <end position="81"/>
    </location>
</feature>
<dbReference type="STRING" id="94128.A0A2A3EPX5"/>
<dbReference type="OrthoDB" id="8436363at2759"/>
<gene>
    <name evidence="3" type="ORF">APICC_06799</name>
</gene>
<protein>
    <recommendedName>
        <fullName evidence="5">Leucine-rich repeat-containing protein</fullName>
    </recommendedName>
</protein>
<organism evidence="3 4">
    <name type="scientific">Apis cerana cerana</name>
    <name type="common">Oriental honeybee</name>
    <dbReference type="NCBI Taxonomy" id="94128"/>
    <lineage>
        <taxon>Eukaryota</taxon>
        <taxon>Metazoa</taxon>
        <taxon>Ecdysozoa</taxon>
        <taxon>Arthropoda</taxon>
        <taxon>Hexapoda</taxon>
        <taxon>Insecta</taxon>
        <taxon>Pterygota</taxon>
        <taxon>Neoptera</taxon>
        <taxon>Endopterygota</taxon>
        <taxon>Hymenoptera</taxon>
        <taxon>Apocrita</taxon>
        <taxon>Aculeata</taxon>
        <taxon>Apoidea</taxon>
        <taxon>Anthophila</taxon>
        <taxon>Apidae</taxon>
        <taxon>Apis</taxon>
    </lineage>
</organism>
<dbReference type="EMBL" id="KZ288194">
    <property type="protein sequence ID" value="PBC33815.1"/>
    <property type="molecule type" value="Genomic_DNA"/>
</dbReference>
<proteinExistence type="predicted"/>
<evidence type="ECO:0000256" key="1">
    <source>
        <dbReference type="SAM" id="Coils"/>
    </source>
</evidence>
<dbReference type="SUPFAM" id="SSF52047">
    <property type="entry name" value="RNI-like"/>
    <property type="match status" value="1"/>
</dbReference>
<evidence type="ECO:0008006" key="5">
    <source>
        <dbReference type="Google" id="ProtNLM"/>
    </source>
</evidence>
<keyword evidence="4" id="KW-1185">Reference proteome</keyword>
<name>A0A2A3EPX5_APICC</name>
<dbReference type="Pfam" id="PF13516">
    <property type="entry name" value="LRR_6"/>
    <property type="match status" value="3"/>
</dbReference>
<feature type="region of interest" description="Disordered" evidence="2">
    <location>
        <begin position="571"/>
        <end position="602"/>
    </location>
</feature>
<keyword evidence="1" id="KW-0175">Coiled coil</keyword>
<evidence type="ECO:0000313" key="3">
    <source>
        <dbReference type="EMBL" id="PBC33815.1"/>
    </source>
</evidence>
<dbReference type="InterPro" id="IPR001611">
    <property type="entry name" value="Leu-rich_rpt"/>
</dbReference>
<reference evidence="3 4" key="1">
    <citation type="submission" date="2014-07" db="EMBL/GenBank/DDBJ databases">
        <title>Genomic and transcriptomic analysis on Apis cerana provide comprehensive insights into honey bee biology.</title>
        <authorList>
            <person name="Diao Q."/>
            <person name="Sun L."/>
            <person name="Zheng H."/>
            <person name="Zheng H."/>
            <person name="Xu S."/>
            <person name="Wang S."/>
            <person name="Zeng Z."/>
            <person name="Hu F."/>
            <person name="Su S."/>
            <person name="Wu J."/>
        </authorList>
    </citation>
    <scope>NUCLEOTIDE SEQUENCE [LARGE SCALE GENOMIC DNA]</scope>
    <source>
        <tissue evidence="3">Pupae without intestine</tissue>
    </source>
</reference>
<feature type="compositionally biased region" description="Basic residues" evidence="2">
    <location>
        <begin position="579"/>
        <end position="591"/>
    </location>
</feature>
<evidence type="ECO:0000313" key="4">
    <source>
        <dbReference type="Proteomes" id="UP000242457"/>
    </source>
</evidence>
<dbReference type="Gene3D" id="3.80.10.10">
    <property type="entry name" value="Ribonuclease Inhibitor"/>
    <property type="match status" value="1"/>
</dbReference>